<accession>A0AA85KML9</accession>
<feature type="region of interest" description="Disordered" evidence="1">
    <location>
        <begin position="1"/>
        <end position="26"/>
    </location>
</feature>
<feature type="compositionally biased region" description="Basic and acidic residues" evidence="1">
    <location>
        <begin position="1"/>
        <end position="21"/>
    </location>
</feature>
<evidence type="ECO:0000313" key="2">
    <source>
        <dbReference type="Proteomes" id="UP000050795"/>
    </source>
</evidence>
<name>A0AA85KML9_TRIRE</name>
<reference evidence="2" key="1">
    <citation type="submission" date="2022-06" db="EMBL/GenBank/DDBJ databases">
        <authorList>
            <person name="Berger JAMES D."/>
            <person name="Berger JAMES D."/>
        </authorList>
    </citation>
    <scope>NUCLEOTIDE SEQUENCE [LARGE SCALE GENOMIC DNA]</scope>
</reference>
<reference evidence="3" key="2">
    <citation type="submission" date="2023-11" db="UniProtKB">
        <authorList>
            <consortium name="WormBaseParasite"/>
        </authorList>
    </citation>
    <scope>IDENTIFICATION</scope>
</reference>
<sequence length="105" mass="12247">MPHGKNETIEEISKIPSDEHSTSITRRNTAERISIFSWKDDSCFSISENTKSKDFRRKRYKRQKGEYTVVKDPTPEALNELIDPPQDEDNENVNGYINTTENKQQ</sequence>
<keyword evidence="2" id="KW-1185">Reference proteome</keyword>
<organism evidence="2 3">
    <name type="scientific">Trichobilharzia regenti</name>
    <name type="common">Nasal bird schistosome</name>
    <dbReference type="NCBI Taxonomy" id="157069"/>
    <lineage>
        <taxon>Eukaryota</taxon>
        <taxon>Metazoa</taxon>
        <taxon>Spiralia</taxon>
        <taxon>Lophotrochozoa</taxon>
        <taxon>Platyhelminthes</taxon>
        <taxon>Trematoda</taxon>
        <taxon>Digenea</taxon>
        <taxon>Strigeidida</taxon>
        <taxon>Schistosomatoidea</taxon>
        <taxon>Schistosomatidae</taxon>
        <taxon>Trichobilharzia</taxon>
    </lineage>
</organism>
<protein>
    <submittedName>
        <fullName evidence="3">Uncharacterized protein</fullName>
    </submittedName>
</protein>
<evidence type="ECO:0000313" key="3">
    <source>
        <dbReference type="WBParaSite" id="TREG1_99270.1"/>
    </source>
</evidence>
<feature type="region of interest" description="Disordered" evidence="1">
    <location>
        <begin position="66"/>
        <end position="105"/>
    </location>
</feature>
<dbReference type="AlphaFoldDB" id="A0AA85KML9"/>
<evidence type="ECO:0000256" key="1">
    <source>
        <dbReference type="SAM" id="MobiDB-lite"/>
    </source>
</evidence>
<proteinExistence type="predicted"/>
<dbReference type="WBParaSite" id="TREG1_99270.1">
    <property type="protein sequence ID" value="TREG1_99270.1"/>
    <property type="gene ID" value="TREG1_99270"/>
</dbReference>
<feature type="compositionally biased region" description="Polar residues" evidence="1">
    <location>
        <begin position="92"/>
        <end position="105"/>
    </location>
</feature>
<dbReference type="Proteomes" id="UP000050795">
    <property type="component" value="Unassembled WGS sequence"/>
</dbReference>